<evidence type="ECO:0000256" key="1">
    <source>
        <dbReference type="ARBA" id="ARBA00006336"/>
    </source>
</evidence>
<dbReference type="GO" id="GO:0019363">
    <property type="term" value="P:pyridine nucleotide biosynthetic process"/>
    <property type="evidence" value="ECO:0007669"/>
    <property type="project" value="UniProtKB-KW"/>
</dbReference>
<dbReference type="EC" id="3.5.1.19" evidence="6"/>
<name>A0A084AQM8_STACB</name>
<accession>A0A084AQM8</accession>
<dbReference type="CDD" id="cd01011">
    <property type="entry name" value="nicotinamidase"/>
    <property type="match status" value="1"/>
</dbReference>
<keyword evidence="11" id="KW-1185">Reference proteome</keyword>
<dbReference type="PANTHER" id="PTHR11080">
    <property type="entry name" value="PYRAZINAMIDASE/NICOTINAMIDASE"/>
    <property type="match status" value="1"/>
</dbReference>
<evidence type="ECO:0000256" key="8">
    <source>
        <dbReference type="SAM" id="MobiDB-lite"/>
    </source>
</evidence>
<gene>
    <name evidence="10" type="ORF">S7711_08277</name>
</gene>
<dbReference type="EMBL" id="KL648609">
    <property type="protein sequence ID" value="KEY67607.1"/>
    <property type="molecule type" value="Genomic_DNA"/>
</dbReference>
<evidence type="ECO:0000313" key="11">
    <source>
        <dbReference type="Proteomes" id="UP000028045"/>
    </source>
</evidence>
<feature type="compositionally biased region" description="Low complexity" evidence="8">
    <location>
        <begin position="72"/>
        <end position="81"/>
    </location>
</feature>
<comment type="similarity">
    <text evidence="1">Belongs to the isochorismatase family.</text>
</comment>
<dbReference type="OrthoDB" id="3341310at2759"/>
<feature type="region of interest" description="Disordered" evidence="8">
    <location>
        <begin position="58"/>
        <end position="84"/>
    </location>
</feature>
<feature type="domain" description="Isochorismatase-like" evidence="9">
    <location>
        <begin position="6"/>
        <end position="210"/>
    </location>
</feature>
<evidence type="ECO:0000313" key="10">
    <source>
        <dbReference type="EMBL" id="KEY67607.1"/>
    </source>
</evidence>
<dbReference type="HOGENOM" id="CLU_068979_13_0_1"/>
<evidence type="ECO:0000256" key="5">
    <source>
        <dbReference type="ARBA" id="ARBA00037900"/>
    </source>
</evidence>
<organism evidence="10 11">
    <name type="scientific">Stachybotrys chartarum (strain CBS 109288 / IBT 7711)</name>
    <name type="common">Toxic black mold</name>
    <name type="synonym">Stilbospora chartarum</name>
    <dbReference type="NCBI Taxonomy" id="1280523"/>
    <lineage>
        <taxon>Eukaryota</taxon>
        <taxon>Fungi</taxon>
        <taxon>Dikarya</taxon>
        <taxon>Ascomycota</taxon>
        <taxon>Pezizomycotina</taxon>
        <taxon>Sordariomycetes</taxon>
        <taxon>Hypocreomycetidae</taxon>
        <taxon>Hypocreales</taxon>
        <taxon>Stachybotryaceae</taxon>
        <taxon>Stachybotrys</taxon>
    </lineage>
</organism>
<dbReference type="Proteomes" id="UP000028045">
    <property type="component" value="Unassembled WGS sequence"/>
</dbReference>
<dbReference type="Pfam" id="PF00857">
    <property type="entry name" value="Isochorismatase"/>
    <property type="match status" value="1"/>
</dbReference>
<dbReference type="Gene3D" id="3.40.50.850">
    <property type="entry name" value="Isochorismatase-like"/>
    <property type="match status" value="1"/>
</dbReference>
<dbReference type="PANTHER" id="PTHR11080:SF2">
    <property type="entry name" value="LD05707P"/>
    <property type="match status" value="1"/>
</dbReference>
<dbReference type="AlphaFoldDB" id="A0A084AQM8"/>
<keyword evidence="3" id="KW-0479">Metal-binding</keyword>
<evidence type="ECO:0000259" key="9">
    <source>
        <dbReference type="Pfam" id="PF00857"/>
    </source>
</evidence>
<proteinExistence type="inferred from homology"/>
<protein>
    <recommendedName>
        <fullName evidence="6">nicotinamidase</fullName>
        <ecNumber evidence="6">3.5.1.19</ecNumber>
    </recommendedName>
    <alternativeName>
        <fullName evidence="7">Nicotinamide deamidase</fullName>
    </alternativeName>
</protein>
<reference evidence="10 11" key="1">
    <citation type="journal article" date="2014" name="BMC Genomics">
        <title>Comparative genome sequencing reveals chemotype-specific gene clusters in the toxigenic black mold Stachybotrys.</title>
        <authorList>
            <person name="Semeiks J."/>
            <person name="Borek D."/>
            <person name="Otwinowski Z."/>
            <person name="Grishin N.V."/>
        </authorList>
    </citation>
    <scope>NUCLEOTIDE SEQUENCE [LARGE SCALE GENOMIC DNA]</scope>
    <source>
        <strain evidence="11">CBS 109288 / IBT 7711</strain>
    </source>
</reference>
<dbReference type="SUPFAM" id="SSF52499">
    <property type="entry name" value="Isochorismatase-like hydrolases"/>
    <property type="match status" value="1"/>
</dbReference>
<evidence type="ECO:0000256" key="7">
    <source>
        <dbReference type="ARBA" id="ARBA00043224"/>
    </source>
</evidence>
<keyword evidence="2" id="KW-0662">Pyridine nucleotide biosynthesis</keyword>
<evidence type="ECO:0000256" key="2">
    <source>
        <dbReference type="ARBA" id="ARBA00022642"/>
    </source>
</evidence>
<evidence type="ECO:0000256" key="6">
    <source>
        <dbReference type="ARBA" id="ARBA00039017"/>
    </source>
</evidence>
<sequence>MSFTPALIVVDVQQDFCPPSGALAVPHGRAILPPINALLALPFSLKIATRDWHPSSHISFASNHPPPAQPYTSTTTVTHPTDPSRSYDTTLWPVHCVQGTPGAELVPGLDVERLHRVIDKGMDERVEMYSAFYDPFRWSDSGLADMLRDGGVTDVFVVGLAADYCVKATAEHALDQGFRTYIVDEATRPVSPDAWPECRKAIEAKGINIISLDGNEVARVKALTT</sequence>
<dbReference type="GO" id="GO:0008936">
    <property type="term" value="F:nicotinamidase activity"/>
    <property type="evidence" value="ECO:0007669"/>
    <property type="project" value="UniProtKB-EC"/>
</dbReference>
<comment type="pathway">
    <text evidence="5">Cofactor biosynthesis; nicotinate biosynthesis; nicotinate from nicotinamide: step 1/1.</text>
</comment>
<dbReference type="InterPro" id="IPR052347">
    <property type="entry name" value="Isochorismatase_Nicotinamidase"/>
</dbReference>
<evidence type="ECO:0000256" key="4">
    <source>
        <dbReference type="ARBA" id="ARBA00022801"/>
    </source>
</evidence>
<keyword evidence="4" id="KW-0378">Hydrolase</keyword>
<dbReference type="InterPro" id="IPR036380">
    <property type="entry name" value="Isochorismatase-like_sf"/>
</dbReference>
<evidence type="ECO:0000256" key="3">
    <source>
        <dbReference type="ARBA" id="ARBA00022723"/>
    </source>
</evidence>
<dbReference type="InterPro" id="IPR000868">
    <property type="entry name" value="Isochorismatase-like_dom"/>
</dbReference>
<dbReference type="GO" id="GO:0046872">
    <property type="term" value="F:metal ion binding"/>
    <property type="evidence" value="ECO:0007669"/>
    <property type="project" value="UniProtKB-KW"/>
</dbReference>